<keyword evidence="1" id="KW-0175">Coiled coil</keyword>
<feature type="compositionally biased region" description="Polar residues" evidence="2">
    <location>
        <begin position="1"/>
        <end position="12"/>
    </location>
</feature>
<name>A0A0C9YY59_9AGAM</name>
<keyword evidence="3" id="KW-0472">Membrane</keyword>
<evidence type="ECO:0000256" key="3">
    <source>
        <dbReference type="SAM" id="Phobius"/>
    </source>
</evidence>
<dbReference type="HOGENOM" id="CLU_050250_1_1_1"/>
<feature type="coiled-coil region" evidence="1">
    <location>
        <begin position="89"/>
        <end position="137"/>
    </location>
</feature>
<dbReference type="AlphaFoldDB" id="A0A0C9YY59"/>
<evidence type="ECO:0000256" key="2">
    <source>
        <dbReference type="SAM" id="MobiDB-lite"/>
    </source>
</evidence>
<keyword evidence="3" id="KW-1133">Transmembrane helix</keyword>
<keyword evidence="5" id="KW-1185">Reference proteome</keyword>
<gene>
    <name evidence="4" type="ORF">PISMIDRAFT_687500</name>
</gene>
<dbReference type="EMBL" id="KN833907">
    <property type="protein sequence ID" value="KIK15092.1"/>
    <property type="molecule type" value="Genomic_DNA"/>
</dbReference>
<evidence type="ECO:0000313" key="4">
    <source>
        <dbReference type="EMBL" id="KIK15092.1"/>
    </source>
</evidence>
<evidence type="ECO:0000256" key="1">
    <source>
        <dbReference type="SAM" id="Coils"/>
    </source>
</evidence>
<accession>A0A0C9YY59</accession>
<reference evidence="5" key="2">
    <citation type="submission" date="2015-01" db="EMBL/GenBank/DDBJ databases">
        <title>Evolutionary Origins and Diversification of the Mycorrhizal Mutualists.</title>
        <authorList>
            <consortium name="DOE Joint Genome Institute"/>
            <consortium name="Mycorrhizal Genomics Consortium"/>
            <person name="Kohler A."/>
            <person name="Kuo A."/>
            <person name="Nagy L.G."/>
            <person name="Floudas D."/>
            <person name="Copeland A."/>
            <person name="Barry K.W."/>
            <person name="Cichocki N."/>
            <person name="Veneault-Fourrey C."/>
            <person name="LaButti K."/>
            <person name="Lindquist E.A."/>
            <person name="Lipzen A."/>
            <person name="Lundell T."/>
            <person name="Morin E."/>
            <person name="Murat C."/>
            <person name="Riley R."/>
            <person name="Ohm R."/>
            <person name="Sun H."/>
            <person name="Tunlid A."/>
            <person name="Henrissat B."/>
            <person name="Grigoriev I.V."/>
            <person name="Hibbett D.S."/>
            <person name="Martin F."/>
        </authorList>
    </citation>
    <scope>NUCLEOTIDE SEQUENCE [LARGE SCALE GENOMIC DNA]</scope>
    <source>
        <strain evidence="5">441</strain>
    </source>
</reference>
<dbReference type="OrthoDB" id="3153758at2759"/>
<organism evidence="4 5">
    <name type="scientific">Pisolithus microcarpus 441</name>
    <dbReference type="NCBI Taxonomy" id="765257"/>
    <lineage>
        <taxon>Eukaryota</taxon>
        <taxon>Fungi</taxon>
        <taxon>Dikarya</taxon>
        <taxon>Basidiomycota</taxon>
        <taxon>Agaricomycotina</taxon>
        <taxon>Agaricomycetes</taxon>
        <taxon>Agaricomycetidae</taxon>
        <taxon>Boletales</taxon>
        <taxon>Sclerodermatineae</taxon>
        <taxon>Pisolithaceae</taxon>
        <taxon>Pisolithus</taxon>
    </lineage>
</organism>
<reference evidence="4 5" key="1">
    <citation type="submission" date="2014-04" db="EMBL/GenBank/DDBJ databases">
        <authorList>
            <consortium name="DOE Joint Genome Institute"/>
            <person name="Kuo A."/>
            <person name="Kohler A."/>
            <person name="Costa M.D."/>
            <person name="Nagy L.G."/>
            <person name="Floudas D."/>
            <person name="Copeland A."/>
            <person name="Barry K.W."/>
            <person name="Cichocki N."/>
            <person name="Veneault-Fourrey C."/>
            <person name="LaButti K."/>
            <person name="Lindquist E.A."/>
            <person name="Lipzen A."/>
            <person name="Lundell T."/>
            <person name="Morin E."/>
            <person name="Murat C."/>
            <person name="Sun H."/>
            <person name="Tunlid A."/>
            <person name="Henrissat B."/>
            <person name="Grigoriev I.V."/>
            <person name="Hibbett D.S."/>
            <person name="Martin F."/>
            <person name="Nordberg H.P."/>
            <person name="Cantor M.N."/>
            <person name="Hua S.X."/>
        </authorList>
    </citation>
    <scope>NUCLEOTIDE SEQUENCE [LARGE SCALE GENOMIC DNA]</scope>
    <source>
        <strain evidence="4 5">441</strain>
    </source>
</reference>
<feature type="transmembrane region" description="Helical" evidence="3">
    <location>
        <begin position="41"/>
        <end position="58"/>
    </location>
</feature>
<dbReference type="Proteomes" id="UP000054018">
    <property type="component" value="Unassembled WGS sequence"/>
</dbReference>
<evidence type="ECO:0000313" key="5">
    <source>
        <dbReference type="Proteomes" id="UP000054018"/>
    </source>
</evidence>
<protein>
    <submittedName>
        <fullName evidence="4">Uncharacterized protein</fullName>
    </submittedName>
</protein>
<dbReference type="STRING" id="765257.A0A0C9YY59"/>
<keyword evidence="3" id="KW-0812">Transmembrane</keyword>
<sequence length="286" mass="33878">MGFNYQSTGQRFSSDHETEDTYVPSETDSLKDPGSTRRMSTRSWILVAALILGLPLFFETSTHLANQCPLSYEARDRMRGGWQKEVHVQENLRREWQREEEEQRHKREEWKWEVEEHERLERERRDQEKRKRQKMDMFWDQVEAHHCTTYGTRGYTAYLANLPIDYPNRIEACKETKLEIHGGSYFPKHCEDQGPGIVMGRWELNHNEPDCVPFWSWFKNKGCTSEGSGKRRFEHFLEHLPYGGDWREFCATTPVSFHGMHFPGAEICFQHNGGTYGQWEVEDSTC</sequence>
<feature type="region of interest" description="Disordered" evidence="2">
    <location>
        <begin position="1"/>
        <end position="36"/>
    </location>
</feature>
<proteinExistence type="predicted"/>